<dbReference type="InterPro" id="IPR006938">
    <property type="entry name" value="DUF624"/>
</dbReference>
<comment type="caution">
    <text evidence="2">The sequence shown here is derived from an EMBL/GenBank/DDBJ whole genome shotgun (WGS) entry which is preliminary data.</text>
</comment>
<organism evidence="2 3">
    <name type="scientific">Lapidilactobacillus mulanensis</name>
    <dbReference type="NCBI Taxonomy" id="2485999"/>
    <lineage>
        <taxon>Bacteria</taxon>
        <taxon>Bacillati</taxon>
        <taxon>Bacillota</taxon>
        <taxon>Bacilli</taxon>
        <taxon>Lactobacillales</taxon>
        <taxon>Lactobacillaceae</taxon>
        <taxon>Lapidilactobacillus</taxon>
    </lineage>
</organism>
<evidence type="ECO:0000256" key="1">
    <source>
        <dbReference type="SAM" id="Phobius"/>
    </source>
</evidence>
<dbReference type="Proteomes" id="UP001597244">
    <property type="component" value="Unassembled WGS sequence"/>
</dbReference>
<feature type="transmembrane region" description="Helical" evidence="1">
    <location>
        <begin position="74"/>
        <end position="96"/>
    </location>
</feature>
<feature type="transmembrane region" description="Helical" evidence="1">
    <location>
        <begin position="102"/>
        <end position="127"/>
    </location>
</feature>
<gene>
    <name evidence="2" type="ORF">ACFQ4L_07155</name>
</gene>
<accession>A0ABW4DRP1</accession>
<keyword evidence="3" id="KW-1185">Reference proteome</keyword>
<feature type="transmembrane region" description="Helical" evidence="1">
    <location>
        <begin position="148"/>
        <end position="167"/>
    </location>
</feature>
<keyword evidence="1" id="KW-0812">Transmembrane</keyword>
<keyword evidence="1" id="KW-0472">Membrane</keyword>
<dbReference type="EMBL" id="JBHTOF010000085">
    <property type="protein sequence ID" value="MFD1465836.1"/>
    <property type="molecule type" value="Genomic_DNA"/>
</dbReference>
<evidence type="ECO:0000313" key="3">
    <source>
        <dbReference type="Proteomes" id="UP001597244"/>
    </source>
</evidence>
<dbReference type="RefSeq" id="WP_164506624.1">
    <property type="nucleotide sequence ID" value="NZ_JBHTOF010000085.1"/>
</dbReference>
<feature type="transmembrane region" description="Helical" evidence="1">
    <location>
        <begin position="173"/>
        <end position="192"/>
    </location>
</feature>
<sequence length="205" mass="23407">MKKIFDMNGTVFSVMTTVYQILALNIFFLLSGIWVVTTGAAITALYSCCLKIANHEPVDLFTDYKKSFKRNFKISTIIWGVLLVGIVILFAVGYWLEQAKLTVVLWIWLGIATIVVLAAEYLFPLVARFENTGVQYIRNAVNISFHNAAYSIFIFLISIALLVFFPVFIPKLFLLWLLMGFATTALINSYIFKYVFDKYDESVEE</sequence>
<reference evidence="3" key="1">
    <citation type="journal article" date="2019" name="Int. J. Syst. Evol. Microbiol.">
        <title>The Global Catalogue of Microorganisms (GCM) 10K type strain sequencing project: providing services to taxonomists for standard genome sequencing and annotation.</title>
        <authorList>
            <consortium name="The Broad Institute Genomics Platform"/>
            <consortium name="The Broad Institute Genome Sequencing Center for Infectious Disease"/>
            <person name="Wu L."/>
            <person name="Ma J."/>
        </authorList>
    </citation>
    <scope>NUCLEOTIDE SEQUENCE [LARGE SCALE GENOMIC DNA]</scope>
    <source>
        <strain evidence="3">CCM 8951</strain>
    </source>
</reference>
<name>A0ABW4DRP1_9LACO</name>
<dbReference type="Pfam" id="PF04854">
    <property type="entry name" value="DUF624"/>
    <property type="match status" value="1"/>
</dbReference>
<proteinExistence type="predicted"/>
<keyword evidence="1" id="KW-1133">Transmembrane helix</keyword>
<evidence type="ECO:0000313" key="2">
    <source>
        <dbReference type="EMBL" id="MFD1465836.1"/>
    </source>
</evidence>
<protein>
    <submittedName>
        <fullName evidence="2">YesL family protein</fullName>
    </submittedName>
</protein>